<dbReference type="PANTHER" id="PTHR47969">
    <property type="entry name" value="CHROMOSOME-ASSOCIATED KINESIN KIF4A-RELATED"/>
    <property type="match status" value="1"/>
</dbReference>
<evidence type="ECO:0000313" key="15">
    <source>
        <dbReference type="EMBL" id="CAF3427938.1"/>
    </source>
</evidence>
<evidence type="ECO:0000259" key="12">
    <source>
        <dbReference type="PROSITE" id="PS50067"/>
    </source>
</evidence>
<dbReference type="AlphaFoldDB" id="A0A817R1W9"/>
<dbReference type="GO" id="GO:0003777">
    <property type="term" value="F:microtubule motor activity"/>
    <property type="evidence" value="ECO:0007669"/>
    <property type="project" value="InterPro"/>
</dbReference>
<organism evidence="13 17">
    <name type="scientific">Rotaria socialis</name>
    <dbReference type="NCBI Taxonomy" id="392032"/>
    <lineage>
        <taxon>Eukaryota</taxon>
        <taxon>Metazoa</taxon>
        <taxon>Spiralia</taxon>
        <taxon>Gnathifera</taxon>
        <taxon>Rotifera</taxon>
        <taxon>Eurotatoria</taxon>
        <taxon>Bdelloidea</taxon>
        <taxon>Philodinida</taxon>
        <taxon>Philodinidae</taxon>
        <taxon>Rotaria</taxon>
    </lineage>
</organism>
<comment type="subcellular location">
    <subcellularLocation>
        <location evidence="1">Cytoplasm</location>
        <location evidence="1">Cytoskeleton</location>
    </subcellularLocation>
</comment>
<dbReference type="InterPro" id="IPR036961">
    <property type="entry name" value="Kinesin_motor_dom_sf"/>
</dbReference>
<dbReference type="Gene3D" id="3.40.850.10">
    <property type="entry name" value="Kinesin motor domain"/>
    <property type="match status" value="1"/>
</dbReference>
<dbReference type="Proteomes" id="UP000663869">
    <property type="component" value="Unassembled WGS sequence"/>
</dbReference>
<proteinExistence type="inferred from homology"/>
<feature type="compositionally biased region" description="Polar residues" evidence="11">
    <location>
        <begin position="703"/>
        <end position="713"/>
    </location>
</feature>
<dbReference type="Pfam" id="PF00225">
    <property type="entry name" value="Kinesin"/>
    <property type="match status" value="1"/>
</dbReference>
<dbReference type="Proteomes" id="UP000663833">
    <property type="component" value="Unassembled WGS sequence"/>
</dbReference>
<evidence type="ECO:0000256" key="9">
    <source>
        <dbReference type="PROSITE-ProRule" id="PRU00283"/>
    </source>
</evidence>
<evidence type="ECO:0000313" key="14">
    <source>
        <dbReference type="EMBL" id="CAF3396336.1"/>
    </source>
</evidence>
<name>A0A817R1W9_9BILA</name>
<dbReference type="PANTHER" id="PTHR47969:SF21">
    <property type="entry name" value="KINESIN-LIKE PROTEIN"/>
    <property type="match status" value="1"/>
</dbReference>
<keyword evidence="6" id="KW-0175">Coiled coil</keyword>
<dbReference type="EMBL" id="CAJNXB010005533">
    <property type="protein sequence ID" value="CAF3427938.1"/>
    <property type="molecule type" value="Genomic_DNA"/>
</dbReference>
<keyword evidence="5 9" id="KW-0067">ATP-binding</keyword>
<dbReference type="InterPro" id="IPR001752">
    <property type="entry name" value="Kinesin_motor_dom"/>
</dbReference>
<dbReference type="PRINTS" id="PR00380">
    <property type="entry name" value="KINESINHEAVY"/>
</dbReference>
<evidence type="ECO:0000256" key="3">
    <source>
        <dbReference type="ARBA" id="ARBA00022701"/>
    </source>
</evidence>
<dbReference type="GO" id="GO:0005874">
    <property type="term" value="C:microtubule"/>
    <property type="evidence" value="ECO:0007669"/>
    <property type="project" value="UniProtKB-KW"/>
</dbReference>
<feature type="compositionally biased region" description="Low complexity" evidence="11">
    <location>
        <begin position="742"/>
        <end position="751"/>
    </location>
</feature>
<keyword evidence="7 9" id="KW-0505">Motor protein</keyword>
<evidence type="ECO:0000256" key="1">
    <source>
        <dbReference type="ARBA" id="ARBA00004245"/>
    </source>
</evidence>
<feature type="region of interest" description="Disordered" evidence="11">
    <location>
        <begin position="703"/>
        <end position="772"/>
    </location>
</feature>
<evidence type="ECO:0000256" key="11">
    <source>
        <dbReference type="SAM" id="MobiDB-lite"/>
    </source>
</evidence>
<dbReference type="InterPro" id="IPR019821">
    <property type="entry name" value="Kinesin_motor_CS"/>
</dbReference>
<evidence type="ECO:0000256" key="8">
    <source>
        <dbReference type="ARBA" id="ARBA00023212"/>
    </source>
</evidence>
<dbReference type="Proteomes" id="UP000663872">
    <property type="component" value="Unassembled WGS sequence"/>
</dbReference>
<sequence length="789" mass="90292">MAASETVRVIVRCRPMNQREMDLQCKTIVLMNGQSNQVMLENIDQSNEPPKQFTFDAVYAEDSITENLYAESVFPLVENVLEGYNATVFAYGQTGCGKSFTMQGLPAPGSPQRGVIPRSFEHIFEASSVAAGTKYLIRASYLEIYNESIRDLLGKDVKATLDLKEYVDKGVLVQNLSWHPCASVLDCERLMDKGNRNRATGATLMNKDSSRSHSIFTIVTEMCSKSDIDGKDHIRAGKLNLVDLAGSERQSKTHAEGDRLREATRINLSLSALGNVISALVDGRSKHIPYRDSKLTRLLQDSLGDANRAKNIKNKPRINEDPRDAQMKLLQEEINRLKQELVHAGNVPGGNQPQPPPSNEPPVNFEEDIERERERLRAEYEREVSEIRRQYEAERLSKEDLQRKYEDLKSQYDTELDALTVDQPKDENVSPAPPAPPAAPAPSAPPAPPELERGKTKKKGGGNKQKRNGDGTPNGQYADGETTFEPTDDFEQQQKLERLQELEKNLVGGEEANNDERKKKRKKKLNEMREKQEQRKRFNKVINGDDDDAMMRVFNNAQEEIHYVAKNLELEKIENKRLLADNADLQHEFQREREGYLNTIREQEKKILLFRTMIEKMSRVMQRSCNYCNTDRIIEQARYDEEKNLYILPEPTIEDIQLPQMGNLPAATNARVPYNDYITPSKSMGTPPMTEYEDDFIVPTQMNTSQQHQQSNMNDEELDRRYGRNESSNLPAEKTRIKRQEQLLNQSSLLQRTKRPLQMNDNDYMNRRLNPFEAPARLSRKYGFSSDKQ</sequence>
<dbReference type="InterPro" id="IPR027417">
    <property type="entry name" value="P-loop_NTPase"/>
</dbReference>
<evidence type="ECO:0000256" key="10">
    <source>
        <dbReference type="RuleBase" id="RU000394"/>
    </source>
</evidence>
<evidence type="ECO:0000313" key="16">
    <source>
        <dbReference type="EMBL" id="CAF3753089.1"/>
    </source>
</evidence>
<accession>A0A817R1W9</accession>
<keyword evidence="3 10" id="KW-0493">Microtubule</keyword>
<feature type="region of interest" description="Disordered" evidence="11">
    <location>
        <begin position="504"/>
        <end position="535"/>
    </location>
</feature>
<dbReference type="PROSITE" id="PS00411">
    <property type="entry name" value="KINESIN_MOTOR_1"/>
    <property type="match status" value="1"/>
</dbReference>
<feature type="region of interest" description="Disordered" evidence="11">
    <location>
        <begin position="344"/>
        <end position="365"/>
    </location>
</feature>
<dbReference type="EMBL" id="CAJNYT010001110">
    <property type="protein sequence ID" value="CAF3396336.1"/>
    <property type="molecule type" value="Genomic_DNA"/>
</dbReference>
<feature type="compositionally biased region" description="Pro residues" evidence="11">
    <location>
        <begin position="431"/>
        <end position="449"/>
    </location>
</feature>
<evidence type="ECO:0000256" key="5">
    <source>
        <dbReference type="ARBA" id="ARBA00022840"/>
    </source>
</evidence>
<feature type="compositionally biased region" description="Basic and acidic residues" evidence="11">
    <location>
        <begin position="525"/>
        <end position="535"/>
    </location>
</feature>
<evidence type="ECO:0000256" key="4">
    <source>
        <dbReference type="ARBA" id="ARBA00022741"/>
    </source>
</evidence>
<evidence type="ECO:0000256" key="7">
    <source>
        <dbReference type="ARBA" id="ARBA00023175"/>
    </source>
</evidence>
<evidence type="ECO:0000313" key="17">
    <source>
        <dbReference type="Proteomes" id="UP000663833"/>
    </source>
</evidence>
<gene>
    <name evidence="16" type="ORF">FME351_LOCUS30954</name>
    <name evidence="14" type="ORF">GRG538_LOCUS9595</name>
    <name evidence="13" type="ORF">LUA448_LOCUS4019</name>
    <name evidence="15" type="ORF">TIS948_LOCUS30076</name>
</gene>
<feature type="domain" description="Kinesin motor" evidence="12">
    <location>
        <begin position="6"/>
        <end position="304"/>
    </location>
</feature>
<dbReference type="Proteomes" id="UP000663825">
    <property type="component" value="Unassembled WGS sequence"/>
</dbReference>
<feature type="region of interest" description="Disordered" evidence="11">
    <location>
        <begin position="424"/>
        <end position="484"/>
    </location>
</feature>
<protein>
    <recommendedName>
        <fullName evidence="10">Kinesin-like protein</fullName>
    </recommendedName>
</protein>
<dbReference type="SMART" id="SM00129">
    <property type="entry name" value="KISc"/>
    <property type="match status" value="1"/>
</dbReference>
<evidence type="ECO:0000313" key="13">
    <source>
        <dbReference type="EMBL" id="CAF3236307.1"/>
    </source>
</evidence>
<comment type="similarity">
    <text evidence="9 10">Belongs to the TRAFAC class myosin-kinesin ATPase superfamily. Kinesin family.</text>
</comment>
<keyword evidence="2" id="KW-0963">Cytoplasm</keyword>
<dbReference type="SUPFAM" id="SSF52540">
    <property type="entry name" value="P-loop containing nucleoside triphosphate hydrolases"/>
    <property type="match status" value="1"/>
</dbReference>
<keyword evidence="4 9" id="KW-0547">Nucleotide-binding</keyword>
<reference evidence="13" key="1">
    <citation type="submission" date="2021-02" db="EMBL/GenBank/DDBJ databases">
        <authorList>
            <person name="Nowell W R."/>
        </authorList>
    </citation>
    <scope>NUCLEOTIDE SEQUENCE</scope>
</reference>
<dbReference type="EMBL" id="CAJNYU010004421">
    <property type="protein sequence ID" value="CAF3753089.1"/>
    <property type="molecule type" value="Genomic_DNA"/>
</dbReference>
<evidence type="ECO:0000256" key="6">
    <source>
        <dbReference type="ARBA" id="ARBA00023054"/>
    </source>
</evidence>
<keyword evidence="8" id="KW-0206">Cytoskeleton</keyword>
<dbReference type="GO" id="GO:0005524">
    <property type="term" value="F:ATP binding"/>
    <property type="evidence" value="ECO:0007669"/>
    <property type="project" value="UniProtKB-UniRule"/>
</dbReference>
<dbReference type="GO" id="GO:0007018">
    <property type="term" value="P:microtubule-based movement"/>
    <property type="evidence" value="ECO:0007669"/>
    <property type="project" value="InterPro"/>
</dbReference>
<feature type="compositionally biased region" description="Basic residues" evidence="11">
    <location>
        <begin position="455"/>
        <end position="466"/>
    </location>
</feature>
<dbReference type="OrthoDB" id="3176171at2759"/>
<dbReference type="EMBL" id="CAJNYD010000237">
    <property type="protein sequence ID" value="CAF3236307.1"/>
    <property type="molecule type" value="Genomic_DNA"/>
</dbReference>
<feature type="binding site" evidence="9">
    <location>
        <begin position="92"/>
        <end position="99"/>
    </location>
    <ligand>
        <name>ATP</name>
        <dbReference type="ChEBI" id="CHEBI:30616"/>
    </ligand>
</feature>
<comment type="caution">
    <text evidence="13">The sequence shown here is derived from an EMBL/GenBank/DDBJ whole genome shotgun (WGS) entry which is preliminary data.</text>
</comment>
<dbReference type="GO" id="GO:0008017">
    <property type="term" value="F:microtubule binding"/>
    <property type="evidence" value="ECO:0007669"/>
    <property type="project" value="InterPro"/>
</dbReference>
<evidence type="ECO:0000256" key="2">
    <source>
        <dbReference type="ARBA" id="ARBA00022490"/>
    </source>
</evidence>
<dbReference type="InterPro" id="IPR027640">
    <property type="entry name" value="Kinesin-like_fam"/>
</dbReference>
<dbReference type="PROSITE" id="PS50067">
    <property type="entry name" value="KINESIN_MOTOR_2"/>
    <property type="match status" value="1"/>
</dbReference>